<feature type="transmembrane region" description="Helical" evidence="6">
    <location>
        <begin position="202"/>
        <end position="222"/>
    </location>
</feature>
<evidence type="ECO:0000256" key="5">
    <source>
        <dbReference type="ARBA" id="ARBA00023136"/>
    </source>
</evidence>
<dbReference type="InterPro" id="IPR030184">
    <property type="entry name" value="WAT1-related"/>
</dbReference>
<keyword evidence="9" id="KW-1185">Reference proteome</keyword>
<dbReference type="SUPFAM" id="SSF103481">
    <property type="entry name" value="Multidrug resistance efflux transporter EmrE"/>
    <property type="match status" value="2"/>
</dbReference>
<protein>
    <recommendedName>
        <fullName evidence="6">WAT1-related protein</fullName>
    </recommendedName>
</protein>
<dbReference type="InterPro" id="IPR000620">
    <property type="entry name" value="EamA_dom"/>
</dbReference>
<accession>A0A2P5DE56</accession>
<feature type="transmembrane region" description="Helical" evidence="6">
    <location>
        <begin position="273"/>
        <end position="291"/>
    </location>
</feature>
<dbReference type="Proteomes" id="UP000237105">
    <property type="component" value="Unassembled WGS sequence"/>
</dbReference>
<feature type="transmembrane region" description="Helical" evidence="6">
    <location>
        <begin position="324"/>
        <end position="343"/>
    </location>
</feature>
<feature type="domain" description="EamA" evidence="7">
    <location>
        <begin position="34"/>
        <end position="167"/>
    </location>
</feature>
<evidence type="ECO:0000259" key="7">
    <source>
        <dbReference type="Pfam" id="PF00892"/>
    </source>
</evidence>
<keyword evidence="3 6" id="KW-0812">Transmembrane</keyword>
<feature type="transmembrane region" description="Helical" evidence="6">
    <location>
        <begin position="88"/>
        <end position="109"/>
    </location>
</feature>
<feature type="transmembrane region" description="Helical" evidence="6">
    <location>
        <begin position="59"/>
        <end position="76"/>
    </location>
</feature>
<organism evidence="8 9">
    <name type="scientific">Parasponia andersonii</name>
    <name type="common">Sponia andersonii</name>
    <dbReference type="NCBI Taxonomy" id="3476"/>
    <lineage>
        <taxon>Eukaryota</taxon>
        <taxon>Viridiplantae</taxon>
        <taxon>Streptophyta</taxon>
        <taxon>Embryophyta</taxon>
        <taxon>Tracheophyta</taxon>
        <taxon>Spermatophyta</taxon>
        <taxon>Magnoliopsida</taxon>
        <taxon>eudicotyledons</taxon>
        <taxon>Gunneridae</taxon>
        <taxon>Pentapetalae</taxon>
        <taxon>rosids</taxon>
        <taxon>fabids</taxon>
        <taxon>Rosales</taxon>
        <taxon>Cannabaceae</taxon>
        <taxon>Parasponia</taxon>
    </lineage>
</organism>
<feature type="transmembrane region" description="Helical" evidence="6">
    <location>
        <begin position="121"/>
        <end position="139"/>
    </location>
</feature>
<dbReference type="InterPro" id="IPR037185">
    <property type="entry name" value="EmrE-like"/>
</dbReference>
<feature type="domain" description="EamA" evidence="7">
    <location>
        <begin position="203"/>
        <end position="342"/>
    </location>
</feature>
<reference evidence="9" key="1">
    <citation type="submission" date="2016-06" db="EMBL/GenBank/DDBJ databases">
        <title>Parallel loss of symbiosis genes in relatives of nitrogen-fixing non-legume Parasponia.</title>
        <authorList>
            <person name="Van Velzen R."/>
            <person name="Holmer R."/>
            <person name="Bu F."/>
            <person name="Rutten L."/>
            <person name="Van Zeijl A."/>
            <person name="Liu W."/>
            <person name="Santuari L."/>
            <person name="Cao Q."/>
            <person name="Sharma T."/>
            <person name="Shen D."/>
            <person name="Roswanjaya Y."/>
            <person name="Wardhani T."/>
            <person name="Kalhor M.S."/>
            <person name="Jansen J."/>
            <person name="Van den Hoogen J."/>
            <person name="Gungor B."/>
            <person name="Hartog M."/>
            <person name="Hontelez J."/>
            <person name="Verver J."/>
            <person name="Yang W.-C."/>
            <person name="Schijlen E."/>
            <person name="Repin R."/>
            <person name="Schilthuizen M."/>
            <person name="Schranz E."/>
            <person name="Heidstra R."/>
            <person name="Miyata K."/>
            <person name="Fedorova E."/>
            <person name="Kohlen W."/>
            <person name="Bisseling T."/>
            <person name="Smit S."/>
            <person name="Geurts R."/>
        </authorList>
    </citation>
    <scope>NUCLEOTIDE SEQUENCE [LARGE SCALE GENOMIC DNA]</scope>
    <source>
        <strain evidence="9">cv. WU1-14</strain>
    </source>
</reference>
<sequence>MAEVTAGPTLAKRSSFMVRVPERAKLHMALTALQFAYAGNHVFVRDALNMGVSKLVFPVYRNLIAMLLLIPFAYSLEKKERPKMTLSFLLQFFLLGLIGITSNQGFYLMGLDNTTPTLASAIENAIPATTFIMAVLFRYEKVQLSRRDGKAKVIGTLASVAGATIVTLYKGPTICKSTSTASSTLHQFPLLTSLGDAKEKNWMFGCICLVIHCLSWSAWIVLQAPVLRGYPARLSVTSYTCFFGFLQFLAIGVLLERDSTAWQIHSTAEFWDIFYAGAVSSGMAFAVQIWVIDRGGPVFVSLYFPLQTLLVAVIASLFLGEEFYLGGIIGALLIISGLYLVVWGKSVESNLAKENAEFSSISENIKTSSFGKSHLVEPLLPTFVK</sequence>
<dbReference type="Pfam" id="PF00892">
    <property type="entry name" value="EamA"/>
    <property type="match status" value="2"/>
</dbReference>
<dbReference type="STRING" id="3476.A0A2P5DE56"/>
<feature type="transmembrane region" description="Helical" evidence="6">
    <location>
        <begin position="298"/>
        <end position="318"/>
    </location>
</feature>
<evidence type="ECO:0000256" key="6">
    <source>
        <dbReference type="RuleBase" id="RU363077"/>
    </source>
</evidence>
<dbReference type="GO" id="GO:0016020">
    <property type="term" value="C:membrane"/>
    <property type="evidence" value="ECO:0007669"/>
    <property type="project" value="UniProtKB-SubCell"/>
</dbReference>
<feature type="transmembrane region" description="Helical" evidence="6">
    <location>
        <begin position="234"/>
        <end position="253"/>
    </location>
</feature>
<evidence type="ECO:0000256" key="3">
    <source>
        <dbReference type="ARBA" id="ARBA00022692"/>
    </source>
</evidence>
<feature type="transmembrane region" description="Helical" evidence="6">
    <location>
        <begin position="151"/>
        <end position="169"/>
    </location>
</feature>
<comment type="subcellular location">
    <subcellularLocation>
        <location evidence="1 6">Membrane</location>
        <topology evidence="1 6">Multi-pass membrane protein</topology>
    </subcellularLocation>
</comment>
<keyword evidence="5 6" id="KW-0472">Membrane</keyword>
<evidence type="ECO:0000256" key="4">
    <source>
        <dbReference type="ARBA" id="ARBA00022989"/>
    </source>
</evidence>
<evidence type="ECO:0000313" key="8">
    <source>
        <dbReference type="EMBL" id="PON71530.1"/>
    </source>
</evidence>
<evidence type="ECO:0000256" key="2">
    <source>
        <dbReference type="ARBA" id="ARBA00007635"/>
    </source>
</evidence>
<comment type="caution">
    <text evidence="8">The sequence shown here is derived from an EMBL/GenBank/DDBJ whole genome shotgun (WGS) entry which is preliminary data.</text>
</comment>
<keyword evidence="4 6" id="KW-1133">Transmembrane helix</keyword>
<proteinExistence type="inferred from homology"/>
<dbReference type="EMBL" id="JXTB01000044">
    <property type="protein sequence ID" value="PON71530.1"/>
    <property type="molecule type" value="Genomic_DNA"/>
</dbReference>
<name>A0A2P5DE56_PARAD</name>
<dbReference type="OrthoDB" id="1728340at2759"/>
<evidence type="ECO:0000256" key="1">
    <source>
        <dbReference type="ARBA" id="ARBA00004141"/>
    </source>
</evidence>
<dbReference type="GO" id="GO:0022857">
    <property type="term" value="F:transmembrane transporter activity"/>
    <property type="evidence" value="ECO:0007669"/>
    <property type="project" value="InterPro"/>
</dbReference>
<evidence type="ECO:0000313" key="9">
    <source>
        <dbReference type="Proteomes" id="UP000237105"/>
    </source>
</evidence>
<dbReference type="PANTHER" id="PTHR31218">
    <property type="entry name" value="WAT1-RELATED PROTEIN"/>
    <property type="match status" value="1"/>
</dbReference>
<gene>
    <name evidence="8" type="primary">panWAT27</name>
    <name evidence="8" type="ORF">PanWU01x14_073270</name>
</gene>
<dbReference type="AlphaFoldDB" id="A0A2P5DE56"/>
<comment type="similarity">
    <text evidence="2 6">Belongs to the drug/metabolite transporter (DMT) superfamily. Plant drug/metabolite exporter (P-DME) (TC 2.A.7.4) family.</text>
</comment>